<feature type="transmembrane region" description="Helical" evidence="1">
    <location>
        <begin position="16"/>
        <end position="49"/>
    </location>
</feature>
<keyword evidence="1" id="KW-1133">Transmembrane helix</keyword>
<comment type="caution">
    <text evidence="2">The sequence shown here is derived from an EMBL/GenBank/DDBJ whole genome shotgun (WGS) entry which is preliminary data.</text>
</comment>
<accession>A0AA40DT29</accession>
<evidence type="ECO:0000313" key="3">
    <source>
        <dbReference type="Proteomes" id="UP001172102"/>
    </source>
</evidence>
<keyword evidence="1" id="KW-0472">Membrane</keyword>
<dbReference type="AlphaFoldDB" id="A0AA40DT29"/>
<organism evidence="2 3">
    <name type="scientific">Lasiosphaeris hirsuta</name>
    <dbReference type="NCBI Taxonomy" id="260670"/>
    <lineage>
        <taxon>Eukaryota</taxon>
        <taxon>Fungi</taxon>
        <taxon>Dikarya</taxon>
        <taxon>Ascomycota</taxon>
        <taxon>Pezizomycotina</taxon>
        <taxon>Sordariomycetes</taxon>
        <taxon>Sordariomycetidae</taxon>
        <taxon>Sordariales</taxon>
        <taxon>Lasiosphaeriaceae</taxon>
        <taxon>Lasiosphaeris</taxon>
    </lineage>
</organism>
<dbReference type="EMBL" id="JAUKUA010000005">
    <property type="protein sequence ID" value="KAK0710943.1"/>
    <property type="molecule type" value="Genomic_DNA"/>
</dbReference>
<evidence type="ECO:0000313" key="2">
    <source>
        <dbReference type="EMBL" id="KAK0710943.1"/>
    </source>
</evidence>
<name>A0AA40DT29_9PEZI</name>
<proteinExistence type="predicted"/>
<evidence type="ECO:0000256" key="1">
    <source>
        <dbReference type="SAM" id="Phobius"/>
    </source>
</evidence>
<sequence length="169" mass="18760">MHLRHAPGVDKQASVFFFLLSFFLFCASACVGICSSVAHVLHSLAVLLLRRNGKLIKKNWESDEDIYARQLKARCSGARFRGLGPMLQSIENRETAWLAWTGLHVRYLGLCWVYGGSTAVLLGLGALGVAGLSSVASHPLCTTWIEFGSPARQLKLLELKQRHQPLHYQ</sequence>
<reference evidence="2" key="1">
    <citation type="submission" date="2023-06" db="EMBL/GenBank/DDBJ databases">
        <title>Genome-scale phylogeny and comparative genomics of the fungal order Sordariales.</title>
        <authorList>
            <consortium name="Lawrence Berkeley National Laboratory"/>
            <person name="Hensen N."/>
            <person name="Bonometti L."/>
            <person name="Westerberg I."/>
            <person name="Brannstrom I.O."/>
            <person name="Guillou S."/>
            <person name="Cros-Aarteil S."/>
            <person name="Calhoun S."/>
            <person name="Haridas S."/>
            <person name="Kuo A."/>
            <person name="Mondo S."/>
            <person name="Pangilinan J."/>
            <person name="Riley R."/>
            <person name="Labutti K."/>
            <person name="Andreopoulos B."/>
            <person name="Lipzen A."/>
            <person name="Chen C."/>
            <person name="Yanf M."/>
            <person name="Daum C."/>
            <person name="Ng V."/>
            <person name="Clum A."/>
            <person name="Steindorff A."/>
            <person name="Ohm R."/>
            <person name="Martin F."/>
            <person name="Silar P."/>
            <person name="Natvig D."/>
            <person name="Lalanne C."/>
            <person name="Gautier V."/>
            <person name="Ament-Velasquez S.L."/>
            <person name="Kruys A."/>
            <person name="Hutchinson M.I."/>
            <person name="Powell A.J."/>
            <person name="Barry K."/>
            <person name="Miller A.N."/>
            <person name="Grigoriev I.V."/>
            <person name="Debuchy R."/>
            <person name="Gladieux P."/>
            <person name="Thoren M.H."/>
            <person name="Johannesson H."/>
        </authorList>
    </citation>
    <scope>NUCLEOTIDE SEQUENCE</scope>
    <source>
        <strain evidence="2">SMH4607-1</strain>
    </source>
</reference>
<protein>
    <submittedName>
        <fullName evidence="2">Uncharacterized protein</fullName>
    </submittedName>
</protein>
<gene>
    <name evidence="2" type="ORF">B0H67DRAFT_269444</name>
</gene>
<keyword evidence="3" id="KW-1185">Reference proteome</keyword>
<dbReference type="Proteomes" id="UP001172102">
    <property type="component" value="Unassembled WGS sequence"/>
</dbReference>
<keyword evidence="1" id="KW-0812">Transmembrane</keyword>